<evidence type="ECO:0000256" key="1">
    <source>
        <dbReference type="ARBA" id="ARBA00004123"/>
    </source>
</evidence>
<keyword evidence="3" id="KW-0805">Transcription regulation</keyword>
<dbReference type="NCBIfam" id="TIGR00229">
    <property type="entry name" value="sensory_box"/>
    <property type="match status" value="1"/>
</dbReference>
<dbReference type="Gene3D" id="4.10.280.10">
    <property type="entry name" value="Helix-loop-helix DNA-binding domain"/>
    <property type="match status" value="1"/>
</dbReference>
<dbReference type="PANTHER" id="PTHR23042">
    <property type="entry name" value="CIRCADIAN PROTEIN CLOCK/ARNT/BMAL/PAS"/>
    <property type="match status" value="1"/>
</dbReference>
<evidence type="ECO:0000256" key="5">
    <source>
        <dbReference type="ARBA" id="ARBA00023163"/>
    </source>
</evidence>
<evidence type="ECO:0000313" key="7">
    <source>
        <dbReference type="EMBL" id="KPM09265.1"/>
    </source>
</evidence>
<dbReference type="AlphaFoldDB" id="A0A132AFC6"/>
<keyword evidence="5" id="KW-0804">Transcription</keyword>
<keyword evidence="4" id="KW-0238">DNA-binding</keyword>
<keyword evidence="7" id="KW-0675">Receptor</keyword>
<dbReference type="Pfam" id="PF00010">
    <property type="entry name" value="HLH"/>
    <property type="match status" value="1"/>
</dbReference>
<comment type="subcellular location">
    <subcellularLocation>
        <location evidence="1">Nucleus</location>
    </subcellularLocation>
</comment>
<dbReference type="InterPro" id="IPR000014">
    <property type="entry name" value="PAS"/>
</dbReference>
<dbReference type="PROSITE" id="PS50888">
    <property type="entry name" value="BHLH"/>
    <property type="match status" value="1"/>
</dbReference>
<evidence type="ECO:0000256" key="4">
    <source>
        <dbReference type="ARBA" id="ARBA00023125"/>
    </source>
</evidence>
<dbReference type="InterPro" id="IPR013767">
    <property type="entry name" value="PAS_fold"/>
</dbReference>
<keyword evidence="2" id="KW-0677">Repeat</keyword>
<reference evidence="7 8" key="1">
    <citation type="journal article" date="2015" name="Parasit. Vectors">
        <title>Draft genome of the scabies mite.</title>
        <authorList>
            <person name="Rider S.D.Jr."/>
            <person name="Morgan M.S."/>
            <person name="Arlian L.G."/>
        </authorList>
    </citation>
    <scope>NUCLEOTIDE SEQUENCE [LARGE SCALE GENOMIC DNA]</scope>
    <source>
        <strain evidence="7">Arlian Lab</strain>
    </source>
</reference>
<dbReference type="VEuPathDB" id="VectorBase:SSCA000422"/>
<evidence type="ECO:0000313" key="8">
    <source>
        <dbReference type="Proteomes" id="UP000616769"/>
    </source>
</evidence>
<dbReference type="PRINTS" id="PR00785">
    <property type="entry name" value="NCTRNSLOCATR"/>
</dbReference>
<dbReference type="Pfam" id="PF14598">
    <property type="entry name" value="PAS_11"/>
    <property type="match status" value="1"/>
</dbReference>
<evidence type="ECO:0000256" key="6">
    <source>
        <dbReference type="ARBA" id="ARBA00023242"/>
    </source>
</evidence>
<keyword evidence="6" id="KW-0539">Nucleus</keyword>
<sequence>MTAYITELSDMVPTCSALARKPDKLTILRMAVAHMKSLRGTGNTSNDGTYKPSFLTDQELKHLILEAADGFLFVVSCDSGRIIYVSDSVMPVLNHSQSDFFNNCIYDLIHPEDVEKVREQLSTQESPNAGRILDLKTGTVKKEGHQSSMRLCMGSRRGFICRMKIGNLPLDAISPNHLHRIRQRTGLGASVDGNQYAVVHCTGYIKNWPPTGRLQVTSIPNNNDLMANNLNNEFISRHSLDGKFTFVDQRVINILGYQPQELLGKICFDYYHPEDLNHMKESFKHGQVMSVMYRFRAKNCEWVWFRTSSFAFHNPYTDDVEYIVCTNSSTKNLHQNDQGLMNNEQQQSPSNVVTSVANVDANNLTQQHYAQQQHHQNPMGMIGSNQIPKSDPLVDYNLHRINDATLYNQMPESYQAGAYNQVSPTRSPTGCTGPTYTQLGPAPGLRSAMPWTQWQGGNDHQQATSTMPNNTIVPHPQNSHQQEMDMMQMLGSQEQAPYEDMNMYNSYNE</sequence>
<dbReference type="InterPro" id="IPR050933">
    <property type="entry name" value="Circadian_TF"/>
</dbReference>
<accession>A0A132AFC6</accession>
<dbReference type="CDD" id="cd00130">
    <property type="entry name" value="PAS"/>
    <property type="match status" value="2"/>
</dbReference>
<dbReference type="GO" id="GO:0046983">
    <property type="term" value="F:protein dimerization activity"/>
    <property type="evidence" value="ECO:0007669"/>
    <property type="project" value="InterPro"/>
</dbReference>
<dbReference type="GO" id="GO:0003700">
    <property type="term" value="F:DNA-binding transcription factor activity"/>
    <property type="evidence" value="ECO:0007669"/>
    <property type="project" value="InterPro"/>
</dbReference>
<dbReference type="InterPro" id="IPR035965">
    <property type="entry name" value="PAS-like_dom_sf"/>
</dbReference>
<dbReference type="PROSITE" id="PS50112">
    <property type="entry name" value="PAS"/>
    <property type="match status" value="2"/>
</dbReference>
<dbReference type="SMART" id="SM00091">
    <property type="entry name" value="PAS"/>
    <property type="match status" value="2"/>
</dbReference>
<gene>
    <name evidence="7" type="ORF">QR98_0077990</name>
</gene>
<dbReference type="Gene3D" id="3.30.450.20">
    <property type="entry name" value="PAS domain"/>
    <property type="match status" value="2"/>
</dbReference>
<dbReference type="SUPFAM" id="SSF47459">
    <property type="entry name" value="HLH, helix-loop-helix DNA-binding domain"/>
    <property type="match status" value="1"/>
</dbReference>
<dbReference type="GO" id="GO:0005634">
    <property type="term" value="C:nucleus"/>
    <property type="evidence" value="ECO:0007669"/>
    <property type="project" value="UniProtKB-SubCell"/>
</dbReference>
<comment type="caution">
    <text evidence="7">The sequence shown here is derived from an EMBL/GenBank/DDBJ whole genome shotgun (WGS) entry which is preliminary data.</text>
</comment>
<dbReference type="GO" id="GO:0005737">
    <property type="term" value="C:cytoplasm"/>
    <property type="evidence" value="ECO:0007669"/>
    <property type="project" value="InterPro"/>
</dbReference>
<dbReference type="EMBL" id="JXLN01013336">
    <property type="protein sequence ID" value="KPM09265.1"/>
    <property type="molecule type" value="Genomic_DNA"/>
</dbReference>
<dbReference type="OrthoDB" id="71302at2759"/>
<dbReference type="SUPFAM" id="SSF55785">
    <property type="entry name" value="PYP-like sensor domain (PAS domain)"/>
    <property type="match status" value="2"/>
</dbReference>
<dbReference type="InterPro" id="IPR001067">
    <property type="entry name" value="Nuc_translocat"/>
</dbReference>
<dbReference type="GO" id="GO:0005667">
    <property type="term" value="C:transcription regulator complex"/>
    <property type="evidence" value="ECO:0007669"/>
    <property type="project" value="InterPro"/>
</dbReference>
<dbReference type="Proteomes" id="UP000616769">
    <property type="component" value="Unassembled WGS sequence"/>
</dbReference>
<evidence type="ECO:0000256" key="3">
    <source>
        <dbReference type="ARBA" id="ARBA00023015"/>
    </source>
</evidence>
<dbReference type="InterPro" id="IPR011598">
    <property type="entry name" value="bHLH_dom"/>
</dbReference>
<name>A0A132AFC6_SARSC</name>
<protein>
    <submittedName>
        <fullName evidence="7">Aryl hydrocarbon receptor nuclear translocator-like protein</fullName>
    </submittedName>
</protein>
<dbReference type="GO" id="GO:0003677">
    <property type="term" value="F:DNA binding"/>
    <property type="evidence" value="ECO:0007669"/>
    <property type="project" value="UniProtKB-KW"/>
</dbReference>
<dbReference type="InterPro" id="IPR036638">
    <property type="entry name" value="HLH_DNA-bd_sf"/>
</dbReference>
<organism evidence="7 8">
    <name type="scientific">Sarcoptes scabiei</name>
    <name type="common">Itch mite</name>
    <name type="synonym">Acarus scabiei</name>
    <dbReference type="NCBI Taxonomy" id="52283"/>
    <lineage>
        <taxon>Eukaryota</taxon>
        <taxon>Metazoa</taxon>
        <taxon>Ecdysozoa</taxon>
        <taxon>Arthropoda</taxon>
        <taxon>Chelicerata</taxon>
        <taxon>Arachnida</taxon>
        <taxon>Acari</taxon>
        <taxon>Acariformes</taxon>
        <taxon>Sarcoptiformes</taxon>
        <taxon>Astigmata</taxon>
        <taxon>Psoroptidia</taxon>
        <taxon>Sarcoptoidea</taxon>
        <taxon>Sarcoptidae</taxon>
        <taxon>Sarcoptinae</taxon>
        <taxon>Sarcoptes</taxon>
    </lineage>
</organism>
<dbReference type="GO" id="GO:0045944">
    <property type="term" value="P:positive regulation of transcription by RNA polymerase II"/>
    <property type="evidence" value="ECO:0007669"/>
    <property type="project" value="UniProtKB-ARBA"/>
</dbReference>
<evidence type="ECO:0000256" key="2">
    <source>
        <dbReference type="ARBA" id="ARBA00022737"/>
    </source>
</evidence>
<proteinExistence type="predicted"/>
<dbReference type="Pfam" id="PF00989">
    <property type="entry name" value="PAS"/>
    <property type="match status" value="1"/>
</dbReference>